<reference evidence="1 2" key="2">
    <citation type="submission" date="2007-05" db="EMBL/GenBank/DDBJ databases">
        <title>Draft genome sequence of Bifidobacterium adolescentis (L2-32).</title>
        <authorList>
            <person name="Sudarsanam P."/>
            <person name="Ley R."/>
            <person name="Guruge J."/>
            <person name="Turnbaugh P.J."/>
            <person name="Mahowald M."/>
            <person name="Liep D."/>
            <person name="Gordon J."/>
        </authorList>
    </citation>
    <scope>NUCLEOTIDE SEQUENCE [LARGE SCALE GENOMIC DNA]</scope>
    <source>
        <strain evidence="1 2">L2-32</strain>
    </source>
</reference>
<name>A7A6K7_BIFAD</name>
<dbReference type="HOGENOM" id="CLU_3372314_0_0_11"/>
<accession>A7A6K7</accession>
<gene>
    <name evidence="1" type="ORF">BIFADO_01489</name>
</gene>
<dbReference type="AlphaFoldDB" id="A7A6K7"/>
<comment type="caution">
    <text evidence="1">The sequence shown here is derived from an EMBL/GenBank/DDBJ whole genome shotgun (WGS) entry which is preliminary data.</text>
</comment>
<dbReference type="Proteomes" id="UP000003773">
    <property type="component" value="Unassembled WGS sequence"/>
</dbReference>
<reference evidence="1 2" key="1">
    <citation type="submission" date="2007-04" db="EMBL/GenBank/DDBJ databases">
        <authorList>
            <person name="Fulton L."/>
            <person name="Clifton S."/>
            <person name="Fulton B."/>
            <person name="Xu J."/>
            <person name="Minx P."/>
            <person name="Pepin K.H."/>
            <person name="Johnson M."/>
            <person name="Thiruvilangam P."/>
            <person name="Bhonagiri V."/>
            <person name="Nash W.E."/>
            <person name="Mardis E.R."/>
            <person name="Wilson R.K."/>
        </authorList>
    </citation>
    <scope>NUCLEOTIDE SEQUENCE [LARGE SCALE GENOMIC DNA]</scope>
    <source>
        <strain evidence="1 2">L2-32</strain>
    </source>
</reference>
<organism evidence="1 2">
    <name type="scientific">Bifidobacterium adolescentis L2-32</name>
    <dbReference type="NCBI Taxonomy" id="411481"/>
    <lineage>
        <taxon>Bacteria</taxon>
        <taxon>Bacillati</taxon>
        <taxon>Actinomycetota</taxon>
        <taxon>Actinomycetes</taxon>
        <taxon>Bifidobacteriales</taxon>
        <taxon>Bifidobacteriaceae</taxon>
        <taxon>Bifidobacterium</taxon>
    </lineage>
</organism>
<dbReference type="EMBL" id="AAXD02000031">
    <property type="protein sequence ID" value="EDN82806.1"/>
    <property type="molecule type" value="Genomic_DNA"/>
</dbReference>
<proteinExistence type="predicted"/>
<evidence type="ECO:0000313" key="2">
    <source>
        <dbReference type="Proteomes" id="UP000003773"/>
    </source>
</evidence>
<sequence length="34" mass="3786">MTTHAFDFEPMGNVRCGHRALSRSRPEPEGAQLS</sequence>
<evidence type="ECO:0000313" key="1">
    <source>
        <dbReference type="EMBL" id="EDN82806.1"/>
    </source>
</evidence>
<protein>
    <submittedName>
        <fullName evidence="1">Uncharacterized protein</fullName>
    </submittedName>
</protein>